<name>A0AAJ7BQU4_CEPCN</name>
<protein>
    <submittedName>
        <fullName evidence="2">Uncharacterized protein LOC107266283 isoform X1</fullName>
    </submittedName>
</protein>
<sequence>MSMFSSYNGRPFKFRLVNLPSDVRREIKKMILDNGGEVVNIDDRSVINFTVPNEYIPGKVMFDIAFIKDCVKWDEIRNLHEYKLGPRKEYDGCIMSIFLYGSPSCMYRHVSNSSPQINVCSACGSSNTTTMLDVSDSPGPSQNSCDTQRVITSKRLYNKDPEITFGDKAHHDPRLRKAVPSISYAVSSDVSDVQETTTFKNDKLHCKQNDKKETSTASTSDFEISSDDSEAKPYLKVKDQNKNALQCSMRELHINHEGNRSPVQTNDNLTEWLIRIKRKAKTMEAPRKRNFAKWEKWQMLIFLIENDLIERAKGVDVWQHMIRQKNWDHRTKWSLNNHFRKSILPCIEQFHVPKEIEIRFVTLRNTK</sequence>
<evidence type="ECO:0000313" key="2">
    <source>
        <dbReference type="RefSeq" id="XP_015592082.1"/>
    </source>
</evidence>
<dbReference type="RefSeq" id="XP_015592082.1">
    <property type="nucleotide sequence ID" value="XM_015736596.2"/>
</dbReference>
<evidence type="ECO:0000313" key="1">
    <source>
        <dbReference type="Proteomes" id="UP000694920"/>
    </source>
</evidence>
<accession>A0AAJ7BQU4</accession>
<dbReference type="KEGG" id="ccin:107266283"/>
<keyword evidence="1" id="KW-1185">Reference proteome</keyword>
<dbReference type="GeneID" id="107266283"/>
<dbReference type="Proteomes" id="UP000694920">
    <property type="component" value="Unplaced"/>
</dbReference>
<gene>
    <name evidence="2" type="primary">LOC107266283</name>
</gene>
<reference evidence="2" key="1">
    <citation type="submission" date="2025-08" db="UniProtKB">
        <authorList>
            <consortium name="RefSeq"/>
        </authorList>
    </citation>
    <scope>IDENTIFICATION</scope>
</reference>
<dbReference type="AlphaFoldDB" id="A0AAJ7BQU4"/>
<organism evidence="1 2">
    <name type="scientific">Cephus cinctus</name>
    <name type="common">Wheat stem sawfly</name>
    <dbReference type="NCBI Taxonomy" id="211228"/>
    <lineage>
        <taxon>Eukaryota</taxon>
        <taxon>Metazoa</taxon>
        <taxon>Ecdysozoa</taxon>
        <taxon>Arthropoda</taxon>
        <taxon>Hexapoda</taxon>
        <taxon>Insecta</taxon>
        <taxon>Pterygota</taxon>
        <taxon>Neoptera</taxon>
        <taxon>Endopterygota</taxon>
        <taxon>Hymenoptera</taxon>
        <taxon>Cephoidea</taxon>
        <taxon>Cephidae</taxon>
        <taxon>Cephus</taxon>
    </lineage>
</organism>
<proteinExistence type="predicted"/>